<reference evidence="1 2" key="1">
    <citation type="submission" date="2020-08" db="EMBL/GenBank/DDBJ databases">
        <title>Bridging the membrane lipid divide: bacteria of the FCB group superphylum have the potential to synthesize archaeal ether lipids.</title>
        <authorList>
            <person name="Villanueva L."/>
            <person name="Von Meijenfeldt F.A.B."/>
            <person name="Westbye A.B."/>
            <person name="Yadav S."/>
            <person name="Hopmans E.C."/>
            <person name="Dutilh B.E."/>
            <person name="Sinninghe Damste J.S."/>
        </authorList>
    </citation>
    <scope>NUCLEOTIDE SEQUENCE [LARGE SCALE GENOMIC DNA]</scope>
    <source>
        <strain evidence="1">NIOZ-UU30</strain>
    </source>
</reference>
<dbReference type="AlphaFoldDB" id="A0A8J6NR36"/>
<sequence length="66" mass="7507">MSKSVKAVGRIYDIERGKINIIRGHLFVCPWGFFGPNEREYPGDNLKEKEESDMPELIVFHSGNPG</sequence>
<proteinExistence type="predicted"/>
<dbReference type="Proteomes" id="UP000603434">
    <property type="component" value="Unassembled WGS sequence"/>
</dbReference>
<protein>
    <submittedName>
        <fullName evidence="1">Uncharacterized protein</fullName>
    </submittedName>
</protein>
<gene>
    <name evidence="1" type="ORF">H8E23_08870</name>
</gene>
<evidence type="ECO:0000313" key="1">
    <source>
        <dbReference type="EMBL" id="MBC8361496.1"/>
    </source>
</evidence>
<organism evidence="1 2">
    <name type="scientific">Candidatus Desulfatibia profunda</name>
    <dbReference type="NCBI Taxonomy" id="2841695"/>
    <lineage>
        <taxon>Bacteria</taxon>
        <taxon>Pseudomonadati</taxon>
        <taxon>Thermodesulfobacteriota</taxon>
        <taxon>Desulfobacteria</taxon>
        <taxon>Desulfobacterales</taxon>
        <taxon>Desulfobacterales incertae sedis</taxon>
        <taxon>Candidatus Desulfatibia</taxon>
    </lineage>
</organism>
<accession>A0A8J6NR36</accession>
<dbReference type="EMBL" id="JACNJH010000134">
    <property type="protein sequence ID" value="MBC8361496.1"/>
    <property type="molecule type" value="Genomic_DNA"/>
</dbReference>
<comment type="caution">
    <text evidence="1">The sequence shown here is derived from an EMBL/GenBank/DDBJ whole genome shotgun (WGS) entry which is preliminary data.</text>
</comment>
<evidence type="ECO:0000313" key="2">
    <source>
        <dbReference type="Proteomes" id="UP000603434"/>
    </source>
</evidence>
<name>A0A8J6NR36_9BACT</name>